<dbReference type="GO" id="GO:0005737">
    <property type="term" value="C:cytoplasm"/>
    <property type="evidence" value="ECO:0007669"/>
    <property type="project" value="TreeGrafter"/>
</dbReference>
<dbReference type="EMBL" id="OBQK01000003">
    <property type="protein sequence ID" value="SOC54341.1"/>
    <property type="molecule type" value="Genomic_DNA"/>
</dbReference>
<name>A0A285VP06_9MICO</name>
<evidence type="ECO:0000256" key="1">
    <source>
        <dbReference type="ARBA" id="ARBA00009249"/>
    </source>
</evidence>
<dbReference type="RefSeq" id="WP_097187444.1">
    <property type="nucleotide sequence ID" value="NZ_OBQK01000003.1"/>
</dbReference>
<dbReference type="InterPro" id="IPR000089">
    <property type="entry name" value="Biotin_lipoyl"/>
</dbReference>
<evidence type="ECO:0000256" key="3">
    <source>
        <dbReference type="HAMAP-Rule" id="MF_00272"/>
    </source>
</evidence>
<dbReference type="NCBIfam" id="TIGR00527">
    <property type="entry name" value="gcvH"/>
    <property type="match status" value="1"/>
</dbReference>
<comment type="function">
    <text evidence="3">The glycine cleavage system catalyzes the degradation of glycine. The H protein shuttles the methylamine group of glycine from the P protein to the T protein.</text>
</comment>
<organism evidence="6 7">
    <name type="scientific">Ornithinimicrobium cerasi</name>
    <dbReference type="NCBI Taxonomy" id="2248773"/>
    <lineage>
        <taxon>Bacteria</taxon>
        <taxon>Bacillati</taxon>
        <taxon>Actinomycetota</taxon>
        <taxon>Actinomycetes</taxon>
        <taxon>Micrococcales</taxon>
        <taxon>Ornithinimicrobiaceae</taxon>
        <taxon>Ornithinimicrobium</taxon>
    </lineage>
</organism>
<dbReference type="Proteomes" id="UP000219688">
    <property type="component" value="Unassembled WGS sequence"/>
</dbReference>
<dbReference type="SUPFAM" id="SSF51230">
    <property type="entry name" value="Single hybrid motif"/>
    <property type="match status" value="1"/>
</dbReference>
<dbReference type="InterPro" id="IPR033753">
    <property type="entry name" value="GCV_H/Fam206"/>
</dbReference>
<dbReference type="InterPro" id="IPR017453">
    <property type="entry name" value="GCV_H_sub"/>
</dbReference>
<dbReference type="InterPro" id="IPR002930">
    <property type="entry name" value="GCV_H"/>
</dbReference>
<accession>A0A285VP06</accession>
<dbReference type="GO" id="GO:0019464">
    <property type="term" value="P:glycine decarboxylation via glycine cleavage system"/>
    <property type="evidence" value="ECO:0007669"/>
    <property type="project" value="UniProtKB-UniRule"/>
</dbReference>
<dbReference type="PANTHER" id="PTHR11715">
    <property type="entry name" value="GLYCINE CLEAVAGE SYSTEM H PROTEIN"/>
    <property type="match status" value="1"/>
</dbReference>
<comment type="subunit">
    <text evidence="3">The glycine cleavage system is composed of four proteins: P, T, L and H.</text>
</comment>
<dbReference type="CDD" id="cd06848">
    <property type="entry name" value="GCS_H"/>
    <property type="match status" value="1"/>
</dbReference>
<keyword evidence="7" id="KW-1185">Reference proteome</keyword>
<evidence type="ECO:0000256" key="4">
    <source>
        <dbReference type="PIRSR" id="PIRSR617453-50"/>
    </source>
</evidence>
<proteinExistence type="inferred from homology"/>
<evidence type="ECO:0000313" key="7">
    <source>
        <dbReference type="Proteomes" id="UP000219688"/>
    </source>
</evidence>
<dbReference type="HAMAP" id="MF_00272">
    <property type="entry name" value="GcvH"/>
    <property type="match status" value="1"/>
</dbReference>
<dbReference type="GO" id="GO:0009249">
    <property type="term" value="P:protein lipoylation"/>
    <property type="evidence" value="ECO:0007669"/>
    <property type="project" value="TreeGrafter"/>
</dbReference>
<dbReference type="GO" id="GO:0005960">
    <property type="term" value="C:glycine cleavage complex"/>
    <property type="evidence" value="ECO:0007669"/>
    <property type="project" value="InterPro"/>
</dbReference>
<dbReference type="PANTHER" id="PTHR11715:SF3">
    <property type="entry name" value="GLYCINE CLEAVAGE SYSTEM H PROTEIN-RELATED"/>
    <property type="match status" value="1"/>
</dbReference>
<dbReference type="STRING" id="1122622.GCA_000421185_01964"/>
<dbReference type="Gene3D" id="2.40.50.100">
    <property type="match status" value="1"/>
</dbReference>
<dbReference type="NCBIfam" id="NF002270">
    <property type="entry name" value="PRK01202.1"/>
    <property type="match status" value="1"/>
</dbReference>
<evidence type="ECO:0000256" key="2">
    <source>
        <dbReference type="ARBA" id="ARBA00022823"/>
    </source>
</evidence>
<dbReference type="InterPro" id="IPR011053">
    <property type="entry name" value="Single_hybrid_motif"/>
</dbReference>
<feature type="modified residue" description="N6-lipoyllysine" evidence="3 4">
    <location>
        <position position="67"/>
    </location>
</feature>
<gene>
    <name evidence="3" type="primary">gcvH</name>
    <name evidence="6" type="ORF">SAMN05421879_10376</name>
</gene>
<evidence type="ECO:0000313" key="6">
    <source>
        <dbReference type="EMBL" id="SOC54341.1"/>
    </source>
</evidence>
<dbReference type="AlphaFoldDB" id="A0A285VP06"/>
<feature type="domain" description="Lipoyl-binding" evidence="5">
    <location>
        <begin position="26"/>
        <end position="108"/>
    </location>
</feature>
<protein>
    <recommendedName>
        <fullName evidence="3">Glycine cleavage system H protein</fullName>
    </recommendedName>
</protein>
<reference evidence="7" key="1">
    <citation type="submission" date="2017-08" db="EMBL/GenBank/DDBJ databases">
        <authorList>
            <person name="Varghese N."/>
            <person name="Submissions S."/>
        </authorList>
    </citation>
    <scope>NUCLEOTIDE SEQUENCE [LARGE SCALE GENOMIC DNA]</scope>
    <source>
        <strain evidence="7">USBA17B2</strain>
    </source>
</reference>
<comment type="cofactor">
    <cofactor evidence="3">
        <name>(R)-lipoate</name>
        <dbReference type="ChEBI" id="CHEBI:83088"/>
    </cofactor>
    <text evidence="3">Binds 1 lipoyl cofactor covalently.</text>
</comment>
<comment type="similarity">
    <text evidence="1 3">Belongs to the GcvH family.</text>
</comment>
<dbReference type="Pfam" id="PF01597">
    <property type="entry name" value="GCV_H"/>
    <property type="match status" value="1"/>
</dbReference>
<evidence type="ECO:0000259" key="5">
    <source>
        <dbReference type="PROSITE" id="PS50968"/>
    </source>
</evidence>
<sequence>MSTLNYPEDLRYTTDHEWVQDKGEGVVRIGVTSYAADALGDIVYVSLPTVGESHTPGDSVGEIESTKSVSDIYAPVAGEVVAVNDTLDSTPELINNDSYGGGWMYEMRLEDPAALDGLMDSQAYQGQLD</sequence>
<dbReference type="PROSITE" id="PS50968">
    <property type="entry name" value="BIOTINYL_LIPOYL"/>
    <property type="match status" value="1"/>
</dbReference>
<keyword evidence="2 3" id="KW-0450">Lipoyl</keyword>